<evidence type="ECO:0000259" key="1">
    <source>
        <dbReference type="Pfam" id="PF12682"/>
    </source>
</evidence>
<name>A0A9C9EM75_UNCW3</name>
<dbReference type="EMBL" id="DRIG01000041">
    <property type="protein sequence ID" value="HEC78272.1"/>
    <property type="molecule type" value="Genomic_DNA"/>
</dbReference>
<gene>
    <name evidence="2" type="ORF">ENI34_03910</name>
</gene>
<protein>
    <recommendedName>
        <fullName evidence="1">Flavodoxin-like domain-containing protein</fullName>
    </recommendedName>
</protein>
<comment type="caution">
    <text evidence="2">The sequence shown here is derived from an EMBL/GenBank/DDBJ whole genome shotgun (WGS) entry which is preliminary data.</text>
</comment>
<dbReference type="Gene3D" id="3.40.50.360">
    <property type="match status" value="1"/>
</dbReference>
<accession>A0A9C9EM75</accession>
<dbReference type="InterPro" id="IPR029039">
    <property type="entry name" value="Flavoprotein-like_sf"/>
</dbReference>
<dbReference type="GO" id="GO:0010181">
    <property type="term" value="F:FMN binding"/>
    <property type="evidence" value="ECO:0007669"/>
    <property type="project" value="InterPro"/>
</dbReference>
<feature type="non-terminal residue" evidence="2">
    <location>
        <position position="1"/>
    </location>
</feature>
<sequence>RAGVFGFLKCGFEVLFKKLPEIEPIKNNPDEYDLVIVGSPTWAGRVSSPVRTYLTSYGHRLKKVAFFTTCSASGDKIFSQMEELSSPPAAVLEVKEKELQSGEFLKKVEDFTKTVKG</sequence>
<dbReference type="AlphaFoldDB" id="A0A9C9EM75"/>
<evidence type="ECO:0000313" key="2">
    <source>
        <dbReference type="EMBL" id="HEC78272.1"/>
    </source>
</evidence>
<organism evidence="2 3">
    <name type="scientific">candidate division WOR-3 bacterium</name>
    <dbReference type="NCBI Taxonomy" id="2052148"/>
    <lineage>
        <taxon>Bacteria</taxon>
        <taxon>Bacteria division WOR-3</taxon>
    </lineage>
</organism>
<reference evidence="2" key="1">
    <citation type="journal article" date="2020" name="mSystems">
        <title>Genome- and Community-Level Interaction Insights into Carbon Utilization and Element Cycling Functions of Hydrothermarchaeota in Hydrothermal Sediment.</title>
        <authorList>
            <person name="Zhou Z."/>
            <person name="Liu Y."/>
            <person name="Xu W."/>
            <person name="Pan J."/>
            <person name="Luo Z.H."/>
            <person name="Li M."/>
        </authorList>
    </citation>
    <scope>NUCLEOTIDE SEQUENCE</scope>
    <source>
        <strain evidence="2">HyVt-388</strain>
    </source>
</reference>
<feature type="domain" description="Flavodoxin-like" evidence="1">
    <location>
        <begin position="20"/>
        <end position="81"/>
    </location>
</feature>
<dbReference type="Proteomes" id="UP000885826">
    <property type="component" value="Unassembled WGS sequence"/>
</dbReference>
<dbReference type="SUPFAM" id="SSF52218">
    <property type="entry name" value="Flavoproteins"/>
    <property type="match status" value="1"/>
</dbReference>
<dbReference type="InterPro" id="IPR008254">
    <property type="entry name" value="Flavodoxin/NO_synth"/>
</dbReference>
<evidence type="ECO:0000313" key="3">
    <source>
        <dbReference type="Proteomes" id="UP000885826"/>
    </source>
</evidence>
<proteinExistence type="predicted"/>
<dbReference type="Pfam" id="PF12682">
    <property type="entry name" value="Flavodoxin_4"/>
    <property type="match status" value="1"/>
</dbReference>